<dbReference type="AlphaFoldDB" id="A0A5J5W897"/>
<name>A0A5J5W897_GOSBA</name>
<dbReference type="Proteomes" id="UP000327439">
    <property type="component" value="Chromosome A04"/>
</dbReference>
<sequence length="305" mass="34541">MHAESDSDGTSIDVSWATRSPSRRPFYYVQSPSNPDVEKISYGSSPMASQTYNNYHYHQCSSFNHSRESSTSMFSVSGNIPRTLSGWKHEQIGHGDDDNDEEDDDGRSNSNNMRLLYVFCLVLVLLVVFAVVVLIRWDASKRYEPEIFRIVFENLYYQAGNDESGVPTDMLSLNSTVTISYRNLAVSYAFHITSTPSELHHFQLKLASGKMEEFTQPRKSERIVKTIVAGHQVPLYGGIPVLVDTRPHLNRISVPLNLTFMVKSRTYILGTMVKTKFYGGFICSFTFKGNKLGESFNLTDSCIYQ</sequence>
<feature type="compositionally biased region" description="Basic and acidic residues" evidence="1">
    <location>
        <begin position="87"/>
        <end position="96"/>
    </location>
</feature>
<gene>
    <name evidence="3" type="ORF">ES319_A04G152400v1</name>
</gene>
<protein>
    <recommendedName>
        <fullName evidence="5">Late embryogenesis abundant protein LEA-2 subgroup domain-containing protein</fullName>
    </recommendedName>
</protein>
<evidence type="ECO:0008006" key="5">
    <source>
        <dbReference type="Google" id="ProtNLM"/>
    </source>
</evidence>
<keyword evidence="4" id="KW-1185">Reference proteome</keyword>
<accession>A0A5J5W897</accession>
<feature type="transmembrane region" description="Helical" evidence="2">
    <location>
        <begin position="115"/>
        <end position="137"/>
    </location>
</feature>
<dbReference type="OrthoDB" id="903824at2759"/>
<reference evidence="4" key="1">
    <citation type="journal article" date="2020" name="Nat. Genet.">
        <title>Genomic diversifications of five Gossypium allopolyploid species and their impact on cotton improvement.</title>
        <authorList>
            <person name="Chen Z.J."/>
            <person name="Sreedasyam A."/>
            <person name="Ando A."/>
            <person name="Song Q."/>
            <person name="De Santiago L.M."/>
            <person name="Hulse-Kemp A.M."/>
            <person name="Ding M."/>
            <person name="Ye W."/>
            <person name="Kirkbride R.C."/>
            <person name="Jenkins J."/>
            <person name="Plott C."/>
            <person name="Lovell J."/>
            <person name="Lin Y.M."/>
            <person name="Vaughn R."/>
            <person name="Liu B."/>
            <person name="Simpson S."/>
            <person name="Scheffler B.E."/>
            <person name="Wen L."/>
            <person name="Saski C.A."/>
            <person name="Grover C.E."/>
            <person name="Hu G."/>
            <person name="Conover J.L."/>
            <person name="Carlson J.W."/>
            <person name="Shu S."/>
            <person name="Boston L.B."/>
            <person name="Williams M."/>
            <person name="Peterson D.G."/>
            <person name="McGee K."/>
            <person name="Jones D.C."/>
            <person name="Wendel J.F."/>
            <person name="Stelly D.M."/>
            <person name="Grimwood J."/>
            <person name="Schmutz J."/>
        </authorList>
    </citation>
    <scope>NUCLEOTIDE SEQUENCE [LARGE SCALE GENOMIC DNA]</scope>
    <source>
        <strain evidence="4">cv. 3-79</strain>
    </source>
</reference>
<organism evidence="3 4">
    <name type="scientific">Gossypium barbadense</name>
    <name type="common">Sea Island cotton</name>
    <name type="synonym">Hibiscus barbadensis</name>
    <dbReference type="NCBI Taxonomy" id="3634"/>
    <lineage>
        <taxon>Eukaryota</taxon>
        <taxon>Viridiplantae</taxon>
        <taxon>Streptophyta</taxon>
        <taxon>Embryophyta</taxon>
        <taxon>Tracheophyta</taxon>
        <taxon>Spermatophyta</taxon>
        <taxon>Magnoliopsida</taxon>
        <taxon>eudicotyledons</taxon>
        <taxon>Gunneridae</taxon>
        <taxon>Pentapetalae</taxon>
        <taxon>rosids</taxon>
        <taxon>malvids</taxon>
        <taxon>Malvales</taxon>
        <taxon>Malvaceae</taxon>
        <taxon>Malvoideae</taxon>
        <taxon>Gossypium</taxon>
    </lineage>
</organism>
<evidence type="ECO:0000313" key="3">
    <source>
        <dbReference type="EMBL" id="KAB2088112.1"/>
    </source>
</evidence>
<feature type="region of interest" description="Disordered" evidence="1">
    <location>
        <begin position="86"/>
        <end position="107"/>
    </location>
</feature>
<evidence type="ECO:0000256" key="1">
    <source>
        <dbReference type="SAM" id="MobiDB-lite"/>
    </source>
</evidence>
<evidence type="ECO:0000256" key="2">
    <source>
        <dbReference type="SAM" id="Phobius"/>
    </source>
</evidence>
<proteinExistence type="predicted"/>
<keyword evidence="2" id="KW-1133">Transmembrane helix</keyword>
<dbReference type="EMBL" id="CM018205">
    <property type="protein sequence ID" value="KAB2088112.1"/>
    <property type="molecule type" value="Genomic_DNA"/>
</dbReference>
<evidence type="ECO:0000313" key="4">
    <source>
        <dbReference type="Proteomes" id="UP000327439"/>
    </source>
</evidence>
<keyword evidence="2" id="KW-0472">Membrane</keyword>
<keyword evidence="2" id="KW-0812">Transmembrane</keyword>